<organism evidence="1 2">
    <name type="scientific">Ampelomyces quisqualis</name>
    <name type="common">Powdery mildew agent</name>
    <dbReference type="NCBI Taxonomy" id="50730"/>
    <lineage>
        <taxon>Eukaryota</taxon>
        <taxon>Fungi</taxon>
        <taxon>Dikarya</taxon>
        <taxon>Ascomycota</taxon>
        <taxon>Pezizomycotina</taxon>
        <taxon>Dothideomycetes</taxon>
        <taxon>Pleosporomycetidae</taxon>
        <taxon>Pleosporales</taxon>
        <taxon>Pleosporineae</taxon>
        <taxon>Phaeosphaeriaceae</taxon>
        <taxon>Ampelomyces</taxon>
    </lineage>
</organism>
<keyword evidence="2" id="KW-1185">Reference proteome</keyword>
<evidence type="ECO:0000313" key="1">
    <source>
        <dbReference type="EMBL" id="KAF1920988.1"/>
    </source>
</evidence>
<protein>
    <submittedName>
        <fullName evidence="1">Uncharacterized protein</fullName>
    </submittedName>
</protein>
<dbReference type="EMBL" id="ML979132">
    <property type="protein sequence ID" value="KAF1920988.1"/>
    <property type="molecule type" value="Genomic_DNA"/>
</dbReference>
<dbReference type="AlphaFoldDB" id="A0A6A5R1G9"/>
<dbReference type="Proteomes" id="UP000800096">
    <property type="component" value="Unassembled WGS sequence"/>
</dbReference>
<reference evidence="1" key="1">
    <citation type="journal article" date="2020" name="Stud. Mycol.">
        <title>101 Dothideomycetes genomes: a test case for predicting lifestyles and emergence of pathogens.</title>
        <authorList>
            <person name="Haridas S."/>
            <person name="Albert R."/>
            <person name="Binder M."/>
            <person name="Bloem J."/>
            <person name="Labutti K."/>
            <person name="Salamov A."/>
            <person name="Andreopoulos B."/>
            <person name="Baker S."/>
            <person name="Barry K."/>
            <person name="Bills G."/>
            <person name="Bluhm B."/>
            <person name="Cannon C."/>
            <person name="Castanera R."/>
            <person name="Culley D."/>
            <person name="Daum C."/>
            <person name="Ezra D."/>
            <person name="Gonzalez J."/>
            <person name="Henrissat B."/>
            <person name="Kuo A."/>
            <person name="Liang C."/>
            <person name="Lipzen A."/>
            <person name="Lutzoni F."/>
            <person name="Magnuson J."/>
            <person name="Mondo S."/>
            <person name="Nolan M."/>
            <person name="Ohm R."/>
            <person name="Pangilinan J."/>
            <person name="Park H.-J."/>
            <person name="Ramirez L."/>
            <person name="Alfaro M."/>
            <person name="Sun H."/>
            <person name="Tritt A."/>
            <person name="Yoshinaga Y."/>
            <person name="Zwiers L.-H."/>
            <person name="Turgeon B."/>
            <person name="Goodwin S."/>
            <person name="Spatafora J."/>
            <person name="Crous P."/>
            <person name="Grigoriev I."/>
        </authorList>
    </citation>
    <scope>NUCLEOTIDE SEQUENCE</scope>
    <source>
        <strain evidence="1">HMLAC05119</strain>
    </source>
</reference>
<evidence type="ECO:0000313" key="2">
    <source>
        <dbReference type="Proteomes" id="UP000800096"/>
    </source>
</evidence>
<sequence length="64" mass="7094">MSRSVPQGLTCLPTRFHDMVATFAGLFGWVLNPPEQEILWRISDKQEINLSNSAIVTVLCFTGG</sequence>
<proteinExistence type="predicted"/>
<accession>A0A6A5R1G9</accession>
<name>A0A6A5R1G9_AMPQU</name>
<gene>
    <name evidence="1" type="ORF">BDU57DRAFT_509510</name>
</gene>